<comment type="similarity">
    <text evidence="1 6">Belongs to the cytochrome P450 family.</text>
</comment>
<dbReference type="InterPro" id="IPR036396">
    <property type="entry name" value="Cyt_P450_sf"/>
</dbReference>
<keyword evidence="6" id="KW-0560">Oxidoreductase</keyword>
<dbReference type="InterPro" id="IPR050182">
    <property type="entry name" value="Cytochrome_P450_fam2"/>
</dbReference>
<comment type="cofactor">
    <cofactor evidence="5">
        <name>heme</name>
        <dbReference type="ChEBI" id="CHEBI:30413"/>
    </cofactor>
</comment>
<sequence>EIQEAEASDDNTSNSNCYVHSFLREMKRREKSGEEEGSFTRLQLDKAAADMWGAGFETTVTTLRYAIHYLINHPEVQRKMQKEIDEAVGDKVTRYVDQKSLPYCCAVIQELQRIANIFPVNLPRQVAFDVQVQGFTLRTGTPVVPQFQIVHTDPAEFERPDYFCPERFVNEKGEFVKDPRITPFSMGKRACIGENLARLELFVFLTTFVQHIEFSSPTVVPPKLETSSGFVRPPKPFTVVVKDRTRI</sequence>
<dbReference type="InterPro" id="IPR017972">
    <property type="entry name" value="Cyt_P450_CS"/>
</dbReference>
<proteinExistence type="inferred from homology"/>
<keyword evidence="8" id="KW-1185">Reference proteome</keyword>
<dbReference type="Pfam" id="PF00067">
    <property type="entry name" value="p450"/>
    <property type="match status" value="1"/>
</dbReference>
<keyword evidence="4 6" id="KW-0503">Monooxygenase</keyword>
<dbReference type="EMBL" id="BTSY01000005">
    <property type="protein sequence ID" value="GMT31056.1"/>
    <property type="molecule type" value="Genomic_DNA"/>
</dbReference>
<name>A0AAV5WJF7_9BILA</name>
<keyword evidence="3 5" id="KW-0408">Iron</keyword>
<dbReference type="GO" id="GO:0016712">
    <property type="term" value="F:oxidoreductase activity, acting on paired donors, with incorporation or reduction of molecular oxygen, reduced flavin or flavoprotein as one donor, and incorporation of one atom of oxygen"/>
    <property type="evidence" value="ECO:0007669"/>
    <property type="project" value="TreeGrafter"/>
</dbReference>
<dbReference type="GO" id="GO:0020037">
    <property type="term" value="F:heme binding"/>
    <property type="evidence" value="ECO:0007669"/>
    <property type="project" value="InterPro"/>
</dbReference>
<dbReference type="Gene3D" id="1.10.630.10">
    <property type="entry name" value="Cytochrome P450"/>
    <property type="match status" value="1"/>
</dbReference>
<evidence type="ECO:0000256" key="3">
    <source>
        <dbReference type="ARBA" id="ARBA00023004"/>
    </source>
</evidence>
<feature type="non-terminal residue" evidence="7">
    <location>
        <position position="1"/>
    </location>
</feature>
<gene>
    <name evidence="7" type="ORF">PFISCL1PPCAC_22353</name>
</gene>
<dbReference type="PROSITE" id="PS00086">
    <property type="entry name" value="CYTOCHROME_P450"/>
    <property type="match status" value="1"/>
</dbReference>
<evidence type="ECO:0000256" key="2">
    <source>
        <dbReference type="ARBA" id="ARBA00022723"/>
    </source>
</evidence>
<evidence type="ECO:0000256" key="6">
    <source>
        <dbReference type="RuleBase" id="RU000461"/>
    </source>
</evidence>
<keyword evidence="2 5" id="KW-0479">Metal-binding</keyword>
<comment type="caution">
    <text evidence="7">The sequence shown here is derived from an EMBL/GenBank/DDBJ whole genome shotgun (WGS) entry which is preliminary data.</text>
</comment>
<dbReference type="GO" id="GO:0005737">
    <property type="term" value="C:cytoplasm"/>
    <property type="evidence" value="ECO:0007669"/>
    <property type="project" value="TreeGrafter"/>
</dbReference>
<evidence type="ECO:0008006" key="9">
    <source>
        <dbReference type="Google" id="ProtNLM"/>
    </source>
</evidence>
<keyword evidence="5 6" id="KW-0349">Heme</keyword>
<dbReference type="InterPro" id="IPR002401">
    <property type="entry name" value="Cyt_P450_E_grp-I"/>
</dbReference>
<dbReference type="GO" id="GO:0006805">
    <property type="term" value="P:xenobiotic metabolic process"/>
    <property type="evidence" value="ECO:0007669"/>
    <property type="project" value="TreeGrafter"/>
</dbReference>
<evidence type="ECO:0000256" key="1">
    <source>
        <dbReference type="ARBA" id="ARBA00010617"/>
    </source>
</evidence>
<reference evidence="7" key="1">
    <citation type="submission" date="2023-10" db="EMBL/GenBank/DDBJ databases">
        <title>Genome assembly of Pristionchus species.</title>
        <authorList>
            <person name="Yoshida K."/>
            <person name="Sommer R.J."/>
        </authorList>
    </citation>
    <scope>NUCLEOTIDE SEQUENCE</scope>
    <source>
        <strain evidence="7">RS5133</strain>
    </source>
</reference>
<feature type="binding site" description="axial binding residue" evidence="5">
    <location>
        <position position="191"/>
    </location>
    <ligand>
        <name>heme</name>
        <dbReference type="ChEBI" id="CHEBI:30413"/>
    </ligand>
    <ligandPart>
        <name>Fe</name>
        <dbReference type="ChEBI" id="CHEBI:18248"/>
    </ligandPart>
</feature>
<evidence type="ECO:0000256" key="5">
    <source>
        <dbReference type="PIRSR" id="PIRSR602401-1"/>
    </source>
</evidence>
<dbReference type="PANTHER" id="PTHR24300:SF338">
    <property type="entry name" value="CYTOCHROME P450 CYP36A1-RELATED"/>
    <property type="match status" value="1"/>
</dbReference>
<dbReference type="SUPFAM" id="SSF48264">
    <property type="entry name" value="Cytochrome P450"/>
    <property type="match status" value="1"/>
</dbReference>
<dbReference type="AlphaFoldDB" id="A0AAV5WJF7"/>
<dbReference type="GO" id="GO:0005506">
    <property type="term" value="F:iron ion binding"/>
    <property type="evidence" value="ECO:0007669"/>
    <property type="project" value="InterPro"/>
</dbReference>
<dbReference type="PANTHER" id="PTHR24300">
    <property type="entry name" value="CYTOCHROME P450 508A4-RELATED"/>
    <property type="match status" value="1"/>
</dbReference>
<dbReference type="Proteomes" id="UP001432322">
    <property type="component" value="Unassembled WGS sequence"/>
</dbReference>
<organism evidence="7 8">
    <name type="scientific">Pristionchus fissidentatus</name>
    <dbReference type="NCBI Taxonomy" id="1538716"/>
    <lineage>
        <taxon>Eukaryota</taxon>
        <taxon>Metazoa</taxon>
        <taxon>Ecdysozoa</taxon>
        <taxon>Nematoda</taxon>
        <taxon>Chromadorea</taxon>
        <taxon>Rhabditida</taxon>
        <taxon>Rhabditina</taxon>
        <taxon>Diplogasteromorpha</taxon>
        <taxon>Diplogasteroidea</taxon>
        <taxon>Neodiplogasteridae</taxon>
        <taxon>Pristionchus</taxon>
    </lineage>
</organism>
<dbReference type="InterPro" id="IPR001128">
    <property type="entry name" value="Cyt_P450"/>
</dbReference>
<evidence type="ECO:0000313" key="8">
    <source>
        <dbReference type="Proteomes" id="UP001432322"/>
    </source>
</evidence>
<protein>
    <recommendedName>
        <fullName evidence="9">Cytochrome P450</fullName>
    </recommendedName>
</protein>
<dbReference type="GO" id="GO:0006082">
    <property type="term" value="P:organic acid metabolic process"/>
    <property type="evidence" value="ECO:0007669"/>
    <property type="project" value="TreeGrafter"/>
</dbReference>
<evidence type="ECO:0000313" key="7">
    <source>
        <dbReference type="EMBL" id="GMT31056.1"/>
    </source>
</evidence>
<dbReference type="PRINTS" id="PR00463">
    <property type="entry name" value="EP450I"/>
</dbReference>
<evidence type="ECO:0000256" key="4">
    <source>
        <dbReference type="ARBA" id="ARBA00023033"/>
    </source>
</evidence>
<accession>A0AAV5WJF7</accession>
<dbReference type="PRINTS" id="PR00385">
    <property type="entry name" value="P450"/>
</dbReference>